<comment type="caution">
    <text evidence="1">The sequence shown here is derived from an EMBL/GenBank/DDBJ whole genome shotgun (WGS) entry which is preliminary data.</text>
</comment>
<dbReference type="Proteomes" id="UP000075737">
    <property type="component" value="Unassembled WGS sequence"/>
</dbReference>
<reference evidence="1 2" key="1">
    <citation type="submission" date="2015-12" db="EMBL/GenBank/DDBJ databases">
        <title>Draft genome of Thermovenabulum gondwanense isolated from a red thermophilic microbial mat colonisisng an outflow channel of a bore well.</title>
        <authorList>
            <person name="Patel B.K."/>
        </authorList>
    </citation>
    <scope>NUCLEOTIDE SEQUENCE [LARGE SCALE GENOMIC DNA]</scope>
    <source>
        <strain evidence="1 2">R270</strain>
    </source>
</reference>
<dbReference type="RefSeq" id="WP_157074688.1">
    <property type="nucleotide sequence ID" value="NZ_LOHZ01000022.1"/>
</dbReference>
<protein>
    <submittedName>
        <fullName evidence="1">Uncharacterized protein</fullName>
    </submittedName>
</protein>
<gene>
    <name evidence="1" type="ORF">ATZ99_05010</name>
</gene>
<evidence type="ECO:0000313" key="2">
    <source>
        <dbReference type="Proteomes" id="UP000075737"/>
    </source>
</evidence>
<accession>A0A162MSB2</accession>
<keyword evidence="2" id="KW-1185">Reference proteome</keyword>
<dbReference type="EMBL" id="LOHZ01000022">
    <property type="protein sequence ID" value="KYO67215.1"/>
    <property type="molecule type" value="Genomic_DNA"/>
</dbReference>
<organism evidence="1 2">
    <name type="scientific">Thermovenabulum gondwanense</name>
    <dbReference type="NCBI Taxonomy" id="520767"/>
    <lineage>
        <taxon>Bacteria</taxon>
        <taxon>Bacillati</taxon>
        <taxon>Bacillota</taxon>
        <taxon>Clostridia</taxon>
        <taxon>Thermosediminibacterales</taxon>
        <taxon>Thermosediminibacteraceae</taxon>
        <taxon>Thermovenabulum</taxon>
    </lineage>
</organism>
<name>A0A162MSB2_9FIRM</name>
<dbReference type="AlphaFoldDB" id="A0A162MSB2"/>
<sequence length="48" mass="5964">MEIFSEYYKGEKDYIEEYNISPEEESFIIPNIRREEDSIFNFIMFLLM</sequence>
<dbReference type="STRING" id="520767.ATZ99_05010"/>
<evidence type="ECO:0000313" key="1">
    <source>
        <dbReference type="EMBL" id="KYO67215.1"/>
    </source>
</evidence>
<proteinExistence type="predicted"/>